<dbReference type="PANTHER" id="PTHR23301:SF0">
    <property type="entry name" value="CHITIN-BINDING TYPE-2 DOMAIN-CONTAINING PROTEIN-RELATED"/>
    <property type="match status" value="1"/>
</dbReference>
<comment type="caution">
    <text evidence="7">The sequence shown here is derived from an EMBL/GenBank/DDBJ whole genome shotgun (WGS) entry which is preliminary data.</text>
</comment>
<dbReference type="GO" id="GO:0005576">
    <property type="term" value="C:extracellular region"/>
    <property type="evidence" value="ECO:0007669"/>
    <property type="project" value="InterPro"/>
</dbReference>
<keyword evidence="2" id="KW-0732">Signal</keyword>
<accession>A0AAV4N056</accession>
<dbReference type="GO" id="GO:0008061">
    <property type="term" value="F:chitin binding"/>
    <property type="evidence" value="ECO:0007669"/>
    <property type="project" value="UniProtKB-KW"/>
</dbReference>
<protein>
    <submittedName>
        <fullName evidence="7">Papilin</fullName>
    </submittedName>
</protein>
<dbReference type="Proteomes" id="UP001054945">
    <property type="component" value="Unassembled WGS sequence"/>
</dbReference>
<feature type="domain" description="Chitin-binding type-2" evidence="6">
    <location>
        <begin position="5"/>
        <end position="59"/>
    </location>
</feature>
<keyword evidence="3" id="KW-0677">Repeat</keyword>
<evidence type="ECO:0000256" key="3">
    <source>
        <dbReference type="ARBA" id="ARBA00022737"/>
    </source>
</evidence>
<dbReference type="PANTHER" id="PTHR23301">
    <property type="entry name" value="CHITIN BINDING PERITROPHIN-A"/>
    <property type="match status" value="1"/>
</dbReference>
<proteinExistence type="predicted"/>
<dbReference type="Pfam" id="PF01607">
    <property type="entry name" value="CBM_14"/>
    <property type="match status" value="2"/>
</dbReference>
<dbReference type="PROSITE" id="PS50940">
    <property type="entry name" value="CHIT_BIND_II"/>
    <property type="match status" value="2"/>
</dbReference>
<keyword evidence="5" id="KW-0325">Glycoprotein</keyword>
<organism evidence="7 8">
    <name type="scientific">Caerostris extrusa</name>
    <name type="common">Bark spider</name>
    <name type="synonym">Caerostris bankana</name>
    <dbReference type="NCBI Taxonomy" id="172846"/>
    <lineage>
        <taxon>Eukaryota</taxon>
        <taxon>Metazoa</taxon>
        <taxon>Ecdysozoa</taxon>
        <taxon>Arthropoda</taxon>
        <taxon>Chelicerata</taxon>
        <taxon>Arachnida</taxon>
        <taxon>Araneae</taxon>
        <taxon>Araneomorphae</taxon>
        <taxon>Entelegynae</taxon>
        <taxon>Araneoidea</taxon>
        <taxon>Araneidae</taxon>
        <taxon>Caerostris</taxon>
    </lineage>
</organism>
<dbReference type="InterPro" id="IPR051940">
    <property type="entry name" value="Chitin_bind-dev_reg"/>
</dbReference>
<dbReference type="InterPro" id="IPR036508">
    <property type="entry name" value="Chitin-bd_dom_sf"/>
</dbReference>
<keyword evidence="8" id="KW-1185">Reference proteome</keyword>
<keyword evidence="4" id="KW-1015">Disulfide bond</keyword>
<dbReference type="AlphaFoldDB" id="A0AAV4N056"/>
<dbReference type="SUPFAM" id="SSF57625">
    <property type="entry name" value="Invertebrate chitin-binding proteins"/>
    <property type="match status" value="2"/>
</dbReference>
<gene>
    <name evidence="7" type="primary">mig-6_1</name>
    <name evidence="7" type="ORF">CEXT_219461</name>
</gene>
<evidence type="ECO:0000313" key="8">
    <source>
        <dbReference type="Proteomes" id="UP001054945"/>
    </source>
</evidence>
<evidence type="ECO:0000259" key="6">
    <source>
        <dbReference type="PROSITE" id="PS50940"/>
    </source>
</evidence>
<feature type="domain" description="Chitin-binding type-2" evidence="6">
    <location>
        <begin position="66"/>
        <end position="120"/>
    </location>
</feature>
<dbReference type="InterPro" id="IPR002557">
    <property type="entry name" value="Chitin-bd_dom"/>
</dbReference>
<evidence type="ECO:0000313" key="7">
    <source>
        <dbReference type="EMBL" id="GIX78157.1"/>
    </source>
</evidence>
<keyword evidence="1" id="KW-0147">Chitin-binding</keyword>
<evidence type="ECO:0000256" key="5">
    <source>
        <dbReference type="ARBA" id="ARBA00023180"/>
    </source>
</evidence>
<name>A0AAV4N056_CAEEX</name>
<dbReference type="SMART" id="SM00494">
    <property type="entry name" value="ChtBD2"/>
    <property type="match status" value="2"/>
</dbReference>
<sequence length="165" mass="18398">MTKKGSTCSTDGLYKNPKDCNSYIHCSNGVENEMPCPRGMHFSEHTKKCEMPSIAQCEKSEENSDDFQCEEDGRYVNLNSCSHFINCIGGVRYDEICPPQLHFNEKTQTCESPCDSHCDPSLGSNCSPVDLKGFPSVDSAGFEFSNKFSCGFKSCLMQITRSQVR</sequence>
<dbReference type="EMBL" id="BPLR01002825">
    <property type="protein sequence ID" value="GIX78157.1"/>
    <property type="molecule type" value="Genomic_DNA"/>
</dbReference>
<evidence type="ECO:0000256" key="4">
    <source>
        <dbReference type="ARBA" id="ARBA00023157"/>
    </source>
</evidence>
<reference evidence="7 8" key="1">
    <citation type="submission" date="2021-06" db="EMBL/GenBank/DDBJ databases">
        <title>Caerostris extrusa draft genome.</title>
        <authorList>
            <person name="Kono N."/>
            <person name="Arakawa K."/>
        </authorList>
    </citation>
    <scope>NUCLEOTIDE SEQUENCE [LARGE SCALE GENOMIC DNA]</scope>
</reference>
<evidence type="ECO:0000256" key="2">
    <source>
        <dbReference type="ARBA" id="ARBA00022729"/>
    </source>
</evidence>
<dbReference type="Gene3D" id="2.170.140.10">
    <property type="entry name" value="Chitin binding domain"/>
    <property type="match status" value="2"/>
</dbReference>
<evidence type="ECO:0000256" key="1">
    <source>
        <dbReference type="ARBA" id="ARBA00022669"/>
    </source>
</evidence>